<organism evidence="2">
    <name type="scientific">Pseudomonas sp. Hg7Tf</name>
    <dbReference type="NCBI Taxonomy" id="3236988"/>
    <lineage>
        <taxon>Bacteria</taxon>
        <taxon>Pseudomonadati</taxon>
        <taxon>Pseudomonadota</taxon>
        <taxon>Gammaproteobacteria</taxon>
        <taxon>Pseudomonadales</taxon>
        <taxon>Pseudomonadaceae</taxon>
        <taxon>Pseudomonas</taxon>
    </lineage>
</organism>
<sequence length="931" mass="106852">MTPLERIETLDQQITDLLKDLPRAEQSVDGSHQARQRLHGALAGFWSDPGPDGTTRKQQLLTLHREQLFAEVDLRIADQTLDVDHARQMRTCLELPHSWQRRHLPQQQRPQIYRPLLESSRPNWRSYLHGALVITVNAPEGSLLEPRDTDGQALLCSLSHGIETYTSLAELHTELCERLDDPLQSKPLLHLLNNEEDAEHGRHAERLRYDWFAYDLLEEQIERLLDTQRQRLNSAWFEGQHGQLMDRLNNAINLKEDIGAKAALKTRYSLLLEKHLPSWLRNTTRQGLSHIMQTMQQVVLATERATAPGILNLSQFQQQHNVLAWTRERLQTRIRNDLNVVLDPEQVRVNITHGLQTGPHLNPLNPSSYVTWQGTVRVGDELVQRVTQSFPLDILALHNLPWFDFDYWLTARVSHAQGEAIPAELSPDYVKALIRDLNVGGSYAEFLYTQLIESRAGRWRLQAHAGINRARMRAEAAKARYARHFAEDRLERGYRWVSTVLDYPDNDYRPPVEGHRIQVRQLLIKGHTLQGVLLINAQEQSIPSFVLYTPDAPDRRAWREFGSVRELLRALRSSPSLRQYVTQRLPLLKPGAIEQLLTKGRLGPHFTRPAIAGELFFAYYMAEVRSLLAIANASSRTTTEVNAQSVMDSAWLIIDLISLVLPNRAMVPLSIGRLAIDVWDGLDAYNREDWEGVLRHAYNALSHANDAATSYVGSGFMRRALRSTPKRPPLPMPSRYQVSTETSTLRYRIDGIYGEGVYEKASAFEGISQYFVQDNHGRFYKVSFDGQRWRAIDPDQPDAYLQLPLKRREDGDWVIDSPVLWYEGLPDLERLLDDCRLVDLLEGQPVDGGHGVYEDDGQLYFLTAGKQLPLRRHLLDNHYHLIIAHAQRAMVAAWAVLRWHEGQWRIRVRQAGRSSDWLAMPARYSEIRGST</sequence>
<dbReference type="InterPro" id="IPR046673">
    <property type="entry name" value="ToxA_N"/>
</dbReference>
<reference evidence="2" key="1">
    <citation type="submission" date="2024-07" db="EMBL/GenBank/DDBJ databases">
        <title>Identification and characteristics of a novel species of coltsfoot's symbiotic bacteria.</title>
        <authorList>
            <person name="Juszczyk A."/>
            <person name="Jasielczuk I."/>
            <person name="Gurgul A."/>
            <person name="Rogala M."/>
            <person name="Kowalczyk A."/>
            <person name="Szmatola T."/>
            <person name="Kosecka-Strojek M."/>
            <person name="Arent Z."/>
            <person name="Latowski D."/>
        </authorList>
    </citation>
    <scope>NUCLEOTIDE SEQUENCE</scope>
    <source>
        <strain evidence="2">Hg7Tf</strain>
    </source>
</reference>
<dbReference type="EMBL" id="CP162607">
    <property type="protein sequence ID" value="XDK36722.1"/>
    <property type="molecule type" value="Genomic_DNA"/>
</dbReference>
<feature type="domain" description="Dermonecrotic toxin N-terminal" evidence="1">
    <location>
        <begin position="321"/>
        <end position="587"/>
    </location>
</feature>
<dbReference type="RefSeq" id="WP_368491628.1">
    <property type="nucleotide sequence ID" value="NZ_CP162607.1"/>
</dbReference>
<gene>
    <name evidence="2" type="ORF">AB4Y39_23960</name>
</gene>
<protein>
    <submittedName>
        <fullName evidence="2">DUF6543 domain-containing protein</fullName>
    </submittedName>
</protein>
<proteinExistence type="predicted"/>
<accession>A0AB39HXH3</accession>
<dbReference type="Pfam" id="PF20178">
    <property type="entry name" value="ToxA_N"/>
    <property type="match status" value="1"/>
</dbReference>
<evidence type="ECO:0000313" key="2">
    <source>
        <dbReference type="EMBL" id="XDK36722.1"/>
    </source>
</evidence>
<name>A0AB39HXH3_9PSED</name>
<dbReference type="AlphaFoldDB" id="A0AB39HXH3"/>
<evidence type="ECO:0000259" key="1">
    <source>
        <dbReference type="Pfam" id="PF20178"/>
    </source>
</evidence>